<dbReference type="Pfam" id="PF00753">
    <property type="entry name" value="Lactamase_B"/>
    <property type="match status" value="1"/>
</dbReference>
<dbReference type="InterPro" id="IPR044528">
    <property type="entry name" value="POD-like_MBL-fold"/>
</dbReference>
<reference evidence="3 4" key="1">
    <citation type="submission" date="2017-02" db="EMBL/GenBank/DDBJ databases">
        <authorList>
            <person name="Peterson S.W."/>
        </authorList>
    </citation>
    <scope>NUCLEOTIDE SEQUENCE [LARGE SCALE GENOMIC DNA]</scope>
    <source>
        <strain evidence="3 4">P15</strain>
    </source>
</reference>
<name>A0A1T5L9H5_9GAMM</name>
<proteinExistence type="predicted"/>
<dbReference type="GO" id="GO:0070813">
    <property type="term" value="P:hydrogen sulfide metabolic process"/>
    <property type="evidence" value="ECO:0007669"/>
    <property type="project" value="TreeGrafter"/>
</dbReference>
<accession>A0A1T5L9H5</accession>
<dbReference type="AlphaFoldDB" id="A0A1T5L9H5"/>
<dbReference type="GO" id="GO:0050313">
    <property type="term" value="F:sulfur dioxygenase activity"/>
    <property type="evidence" value="ECO:0007669"/>
    <property type="project" value="InterPro"/>
</dbReference>
<dbReference type="OrthoDB" id="9784009at2"/>
<feature type="domain" description="Metallo-beta-lactamase" evidence="2">
    <location>
        <begin position="19"/>
        <end position="208"/>
    </location>
</feature>
<evidence type="ECO:0000259" key="2">
    <source>
        <dbReference type="SMART" id="SM00849"/>
    </source>
</evidence>
<dbReference type="SMART" id="SM00849">
    <property type="entry name" value="Lactamase_B"/>
    <property type="match status" value="1"/>
</dbReference>
<dbReference type="InterPro" id="IPR051682">
    <property type="entry name" value="Mito_Persulfide_Diox"/>
</dbReference>
<dbReference type="RefSeq" id="WP_079724543.1">
    <property type="nucleotide sequence ID" value="NZ_BMCL01000001.1"/>
</dbReference>
<dbReference type="STRING" id="428993.SAMN06296058_2157"/>
<dbReference type="InterPro" id="IPR001279">
    <property type="entry name" value="Metallo-B-lactamas"/>
</dbReference>
<evidence type="ECO:0000256" key="1">
    <source>
        <dbReference type="ARBA" id="ARBA00022723"/>
    </source>
</evidence>
<dbReference type="GO" id="GO:0006749">
    <property type="term" value="P:glutathione metabolic process"/>
    <property type="evidence" value="ECO:0007669"/>
    <property type="project" value="InterPro"/>
</dbReference>
<protein>
    <submittedName>
        <fullName evidence="3">Glyoxylase, beta-lactamase superfamily II</fullName>
    </submittedName>
</protein>
<evidence type="ECO:0000313" key="3">
    <source>
        <dbReference type="EMBL" id="SKC72584.1"/>
    </source>
</evidence>
<keyword evidence="1" id="KW-0479">Metal-binding</keyword>
<dbReference type="Gene3D" id="3.60.15.10">
    <property type="entry name" value="Ribonuclease Z/Hydroxyacylglutathione hydrolase-like"/>
    <property type="match status" value="1"/>
</dbReference>
<sequence>MTVNPPTPRVDSLFHADTNTFTYLVDDGQGHALIIDPVLDFDLASVRTWTASADQVLAQVRERGLQVQWILETHAHADHLSAGGYLRDVLGAPLAIGRGIVQVQQRFKTLFDLGEDFIADGRQFDRLLDDGDRLEFGQLGVQVLATPGHTDDGMTFLVGDAAFIGDTLFAPETGTARADFPGGSARRLYASLQRLLGLPASTRLFLCHDYPKDRAPQPETSVAAQRQGNIHVGQDASEEQFVQLRETRDATLPVPRLLLPALQINIRGGHLPPADAHGVAWLRLPINQIGRAP</sequence>
<keyword evidence="4" id="KW-1185">Reference proteome</keyword>
<dbReference type="PANTHER" id="PTHR43084">
    <property type="entry name" value="PERSULFIDE DIOXYGENASE ETHE1"/>
    <property type="match status" value="1"/>
</dbReference>
<dbReference type="InterPro" id="IPR036866">
    <property type="entry name" value="RibonucZ/Hydroxyglut_hydro"/>
</dbReference>
<dbReference type="PANTHER" id="PTHR43084:SF1">
    <property type="entry name" value="PERSULFIDE DIOXYGENASE ETHE1, MITOCHONDRIAL"/>
    <property type="match status" value="1"/>
</dbReference>
<evidence type="ECO:0000313" key="4">
    <source>
        <dbReference type="Proteomes" id="UP000190341"/>
    </source>
</evidence>
<gene>
    <name evidence="3" type="ORF">SAMN06296058_2157</name>
</gene>
<dbReference type="EMBL" id="FUZV01000002">
    <property type="protein sequence ID" value="SKC72584.1"/>
    <property type="molecule type" value="Genomic_DNA"/>
</dbReference>
<dbReference type="CDD" id="cd07724">
    <property type="entry name" value="POD-like_MBL-fold"/>
    <property type="match status" value="1"/>
</dbReference>
<dbReference type="SUPFAM" id="SSF56281">
    <property type="entry name" value="Metallo-hydrolase/oxidoreductase"/>
    <property type="match status" value="1"/>
</dbReference>
<organism evidence="3 4">
    <name type="scientific">Pseudoxanthomonas indica</name>
    <dbReference type="NCBI Taxonomy" id="428993"/>
    <lineage>
        <taxon>Bacteria</taxon>
        <taxon>Pseudomonadati</taxon>
        <taxon>Pseudomonadota</taxon>
        <taxon>Gammaproteobacteria</taxon>
        <taxon>Lysobacterales</taxon>
        <taxon>Lysobacteraceae</taxon>
        <taxon>Pseudoxanthomonas</taxon>
    </lineage>
</organism>
<dbReference type="Proteomes" id="UP000190341">
    <property type="component" value="Unassembled WGS sequence"/>
</dbReference>
<dbReference type="GO" id="GO:0046872">
    <property type="term" value="F:metal ion binding"/>
    <property type="evidence" value="ECO:0007669"/>
    <property type="project" value="UniProtKB-KW"/>
</dbReference>